<dbReference type="EMBL" id="LILC01000002">
    <property type="protein sequence ID" value="KOO50227.1"/>
    <property type="molecule type" value="Genomic_DNA"/>
</dbReference>
<evidence type="ECO:0000256" key="14">
    <source>
        <dbReference type="ARBA" id="ARBA00023268"/>
    </source>
</evidence>
<evidence type="ECO:0000256" key="12">
    <source>
        <dbReference type="ARBA" id="ARBA00022989"/>
    </source>
</evidence>
<dbReference type="GO" id="GO:0008658">
    <property type="term" value="F:penicillin binding"/>
    <property type="evidence" value="ECO:0007669"/>
    <property type="project" value="InterPro"/>
</dbReference>
<dbReference type="InterPro" id="IPR012338">
    <property type="entry name" value="Beta-lactam/transpept-like"/>
</dbReference>
<evidence type="ECO:0000256" key="17">
    <source>
        <dbReference type="ARBA" id="ARBA00049902"/>
    </source>
</evidence>
<organism evidence="21 22">
    <name type="scientific">Priestia koreensis</name>
    <dbReference type="NCBI Taxonomy" id="284581"/>
    <lineage>
        <taxon>Bacteria</taxon>
        <taxon>Bacillati</taxon>
        <taxon>Bacillota</taxon>
        <taxon>Bacilli</taxon>
        <taxon>Bacillales</taxon>
        <taxon>Bacillaceae</taxon>
        <taxon>Priestia</taxon>
    </lineage>
</organism>
<keyword evidence="14" id="KW-0511">Multifunctional enzyme</keyword>
<feature type="domain" description="Glycosyl transferase family 51" evidence="20">
    <location>
        <begin position="52"/>
        <end position="226"/>
    </location>
</feature>
<keyword evidence="11" id="KW-0573">Peptidoglycan synthesis</keyword>
<evidence type="ECO:0000256" key="8">
    <source>
        <dbReference type="ARBA" id="ARBA00022692"/>
    </source>
</evidence>
<evidence type="ECO:0000256" key="11">
    <source>
        <dbReference type="ARBA" id="ARBA00022984"/>
    </source>
</evidence>
<dbReference type="AlphaFoldDB" id="A0A0M0LH33"/>
<accession>A0A0M0LH33</accession>
<dbReference type="GO" id="GO:0008360">
    <property type="term" value="P:regulation of cell shape"/>
    <property type="evidence" value="ECO:0007669"/>
    <property type="project" value="UniProtKB-KW"/>
</dbReference>
<dbReference type="Gene3D" id="1.10.3810.10">
    <property type="entry name" value="Biosynthetic peptidoglycan transglycosylase-like"/>
    <property type="match status" value="1"/>
</dbReference>
<dbReference type="FunFam" id="1.10.3810.10:FF:000001">
    <property type="entry name" value="Penicillin-binding protein 1A"/>
    <property type="match status" value="1"/>
</dbReference>
<dbReference type="GO" id="GO:0030288">
    <property type="term" value="C:outer membrane-bounded periplasmic space"/>
    <property type="evidence" value="ECO:0007669"/>
    <property type="project" value="TreeGrafter"/>
</dbReference>
<keyword evidence="6" id="KW-0328">Glycosyltransferase</keyword>
<dbReference type="Pfam" id="PF00905">
    <property type="entry name" value="Transpeptidase"/>
    <property type="match status" value="1"/>
</dbReference>
<comment type="catalytic activity">
    <reaction evidence="16">
        <text>Preferential cleavage: (Ac)2-L-Lys-D-Ala-|-D-Ala. Also transpeptidation of peptidyl-alanyl moieties that are N-acyl substituents of D-alanine.</text>
        <dbReference type="EC" id="3.4.16.4"/>
    </reaction>
</comment>
<evidence type="ECO:0000259" key="20">
    <source>
        <dbReference type="Pfam" id="PF00912"/>
    </source>
</evidence>
<keyword evidence="7" id="KW-0808">Transferase</keyword>
<feature type="domain" description="Penicillin-binding protein transpeptidase" evidence="19">
    <location>
        <begin position="318"/>
        <end position="590"/>
    </location>
</feature>
<evidence type="ECO:0000256" key="16">
    <source>
        <dbReference type="ARBA" id="ARBA00034000"/>
    </source>
</evidence>
<evidence type="ECO:0000256" key="6">
    <source>
        <dbReference type="ARBA" id="ARBA00022676"/>
    </source>
</evidence>
<dbReference type="PATRIC" id="fig|284581.3.peg.267"/>
<feature type="transmembrane region" description="Helical" evidence="18">
    <location>
        <begin position="6"/>
        <end position="29"/>
    </location>
</feature>
<comment type="similarity">
    <text evidence="2">In the N-terminal section; belongs to the glycosyltransferase 51 family.</text>
</comment>
<dbReference type="InterPro" id="IPR001460">
    <property type="entry name" value="PCN-bd_Tpept"/>
</dbReference>
<dbReference type="OrthoDB" id="9766909at2"/>
<dbReference type="Gene3D" id="3.40.710.10">
    <property type="entry name" value="DD-peptidase/beta-lactamase superfamily"/>
    <property type="match status" value="1"/>
</dbReference>
<keyword evidence="15" id="KW-0961">Cell wall biogenesis/degradation</keyword>
<dbReference type="PANTHER" id="PTHR32282">
    <property type="entry name" value="BINDING PROTEIN TRANSPEPTIDASE, PUTATIVE-RELATED"/>
    <property type="match status" value="1"/>
</dbReference>
<sequence>MYKKVILIIAALLCVIVLGIVGYISILLLGDYVIDDKKFVMNSATTLVDENGAEITKLYVENREIVPIKKIPKHVQEAFVAVEDRRFYDHHGIDVKSISRALYRDVLSGGKAEGGSTLTQQLAKNVFLTNDKTIMRKVKEVVIAINLEKRYTKKQILEMYLNQIYFGHGAYGIQAASKLYFNKDVSELSTEQGALLAALPKAPSQYSPILHPEKSLERRNVVLDLMGKIHDLTPEQVVRMQGKTLSLDVQQEAKKKDYLTYIDMVMEEARTKYHLSSEELLRGGYTITVPMNKDIQSAAYELFQDPAYFSGTDDGVQGAFVMMDEKTGGIRSVMGGRDYVQKGLNRVKIKRQPGSTIKPLAVYGPALQEKKYRPYSLLLDKYTSINGYSPHNVDGQYDGKVSMYDAIRESKNIPAVWTLNKIGISTGKEYLNKLDMPIDDNGLSIALGGLSDGFTPLQMVAAYRTLAHNGERIEPHFIDEIKDRSGEVIAKPSLKETKVFSKQTAWNMTRMLEGVVRDGTASGGTFDGALAGKTGSTSYTNVKGATKDAWFVGYTPDLVGAMWMGYDKTDQDHYLTKGSSYPTRLFKKILTNSKVETAAKFKKPKGVKDLAEPIRVKEIDDLSSEVTFSAFGLFTNELTWTPAEDKRVTYYIYEKKDGKKAKRIGEVTGKGRYEVKNVHVLNPPSYYVVPYNKQTKQKAKKSNVVQTSI</sequence>
<proteinExistence type="inferred from homology"/>
<keyword evidence="3" id="KW-1003">Cell membrane</keyword>
<evidence type="ECO:0000256" key="7">
    <source>
        <dbReference type="ARBA" id="ARBA00022679"/>
    </source>
</evidence>
<gene>
    <name evidence="21" type="ORF">AMD01_00175</name>
</gene>
<evidence type="ECO:0000259" key="19">
    <source>
        <dbReference type="Pfam" id="PF00905"/>
    </source>
</evidence>
<dbReference type="GO" id="GO:0009002">
    <property type="term" value="F:serine-type D-Ala-D-Ala carboxypeptidase activity"/>
    <property type="evidence" value="ECO:0007669"/>
    <property type="project" value="UniProtKB-EC"/>
</dbReference>
<evidence type="ECO:0000256" key="10">
    <source>
        <dbReference type="ARBA" id="ARBA00022960"/>
    </source>
</evidence>
<comment type="caution">
    <text evidence="21">The sequence shown here is derived from an EMBL/GenBank/DDBJ whole genome shotgun (WGS) entry which is preliminary data.</text>
</comment>
<dbReference type="InterPro" id="IPR050396">
    <property type="entry name" value="Glycosyltr_51/Transpeptidase"/>
</dbReference>
<evidence type="ECO:0000256" key="9">
    <source>
        <dbReference type="ARBA" id="ARBA00022801"/>
    </source>
</evidence>
<dbReference type="InterPro" id="IPR001264">
    <property type="entry name" value="Glyco_trans_51"/>
</dbReference>
<keyword evidence="4" id="KW-0121">Carboxypeptidase</keyword>
<dbReference type="Pfam" id="PF00912">
    <property type="entry name" value="Transgly"/>
    <property type="match status" value="1"/>
</dbReference>
<keyword evidence="8 18" id="KW-0812">Transmembrane</keyword>
<comment type="similarity">
    <text evidence="1">In the C-terminal section; belongs to the transpeptidase family.</text>
</comment>
<protein>
    <submittedName>
        <fullName evidence="21">Penicillin-binding protein</fullName>
    </submittedName>
</protein>
<keyword evidence="10" id="KW-0133">Cell shape</keyword>
<dbReference type="Proteomes" id="UP000037558">
    <property type="component" value="Unassembled WGS sequence"/>
</dbReference>
<dbReference type="SUPFAM" id="SSF53955">
    <property type="entry name" value="Lysozyme-like"/>
    <property type="match status" value="1"/>
</dbReference>
<keyword evidence="12 18" id="KW-1133">Transmembrane helix</keyword>
<evidence type="ECO:0000256" key="1">
    <source>
        <dbReference type="ARBA" id="ARBA00007090"/>
    </source>
</evidence>
<dbReference type="InterPro" id="IPR036950">
    <property type="entry name" value="PBP_transglycosylase"/>
</dbReference>
<dbReference type="InterPro" id="IPR023346">
    <property type="entry name" value="Lysozyme-like_dom_sf"/>
</dbReference>
<keyword evidence="22" id="KW-1185">Reference proteome</keyword>
<evidence type="ECO:0000256" key="2">
    <source>
        <dbReference type="ARBA" id="ARBA00007739"/>
    </source>
</evidence>
<dbReference type="PANTHER" id="PTHR32282:SF32">
    <property type="entry name" value="PENICILLIN-BINDING PROTEIN 2A"/>
    <property type="match status" value="1"/>
</dbReference>
<keyword evidence="9" id="KW-0378">Hydrolase</keyword>
<dbReference type="RefSeq" id="WP_053399372.1">
    <property type="nucleotide sequence ID" value="NZ_LILC01000002.1"/>
</dbReference>
<comment type="catalytic activity">
    <reaction evidence="17">
        <text>[GlcNAc-(1-&gt;4)-Mur2Ac(oyl-L-Ala-gamma-D-Glu-L-Lys-D-Ala-D-Ala)](n)-di-trans,octa-cis-undecaprenyl diphosphate + beta-D-GlcNAc-(1-&gt;4)-Mur2Ac(oyl-L-Ala-gamma-D-Glu-L-Lys-D-Ala-D-Ala)-di-trans,octa-cis-undecaprenyl diphosphate = [GlcNAc-(1-&gt;4)-Mur2Ac(oyl-L-Ala-gamma-D-Glu-L-Lys-D-Ala-D-Ala)](n+1)-di-trans,octa-cis-undecaprenyl diphosphate + di-trans,octa-cis-undecaprenyl diphosphate + H(+)</text>
        <dbReference type="Rhea" id="RHEA:23708"/>
        <dbReference type="Rhea" id="RHEA-COMP:9602"/>
        <dbReference type="Rhea" id="RHEA-COMP:9603"/>
        <dbReference type="ChEBI" id="CHEBI:15378"/>
        <dbReference type="ChEBI" id="CHEBI:58405"/>
        <dbReference type="ChEBI" id="CHEBI:60033"/>
        <dbReference type="ChEBI" id="CHEBI:78435"/>
        <dbReference type="EC" id="2.4.99.28"/>
    </reaction>
</comment>
<dbReference type="GO" id="GO:0071555">
    <property type="term" value="P:cell wall organization"/>
    <property type="evidence" value="ECO:0007669"/>
    <property type="project" value="UniProtKB-KW"/>
</dbReference>
<keyword evidence="13 18" id="KW-0472">Membrane</keyword>
<dbReference type="GO" id="GO:0009252">
    <property type="term" value="P:peptidoglycan biosynthetic process"/>
    <property type="evidence" value="ECO:0007669"/>
    <property type="project" value="UniProtKB-KW"/>
</dbReference>
<dbReference type="GO" id="GO:0006508">
    <property type="term" value="P:proteolysis"/>
    <property type="evidence" value="ECO:0007669"/>
    <property type="project" value="UniProtKB-KW"/>
</dbReference>
<evidence type="ECO:0000256" key="5">
    <source>
        <dbReference type="ARBA" id="ARBA00022670"/>
    </source>
</evidence>
<evidence type="ECO:0000256" key="18">
    <source>
        <dbReference type="SAM" id="Phobius"/>
    </source>
</evidence>
<evidence type="ECO:0000256" key="3">
    <source>
        <dbReference type="ARBA" id="ARBA00022475"/>
    </source>
</evidence>
<keyword evidence="5" id="KW-0645">Protease</keyword>
<evidence type="ECO:0000313" key="22">
    <source>
        <dbReference type="Proteomes" id="UP000037558"/>
    </source>
</evidence>
<evidence type="ECO:0000256" key="13">
    <source>
        <dbReference type="ARBA" id="ARBA00023136"/>
    </source>
</evidence>
<dbReference type="SUPFAM" id="SSF56601">
    <property type="entry name" value="beta-lactamase/transpeptidase-like"/>
    <property type="match status" value="1"/>
</dbReference>
<evidence type="ECO:0000313" key="21">
    <source>
        <dbReference type="EMBL" id="KOO50227.1"/>
    </source>
</evidence>
<dbReference type="STRING" id="284581.AMD01_00175"/>
<reference evidence="22" key="1">
    <citation type="submission" date="2015-08" db="EMBL/GenBank/DDBJ databases">
        <title>Fjat-14210 dsm16467.</title>
        <authorList>
            <person name="Liu B."/>
            <person name="Wang J."/>
            <person name="Zhu Y."/>
            <person name="Liu G."/>
            <person name="Chen Q."/>
            <person name="Chen Z."/>
            <person name="Lan J."/>
            <person name="Che J."/>
            <person name="Ge C."/>
            <person name="Shi H."/>
            <person name="Pan Z."/>
            <person name="Liu X."/>
        </authorList>
    </citation>
    <scope>NUCLEOTIDE SEQUENCE [LARGE SCALE GENOMIC DNA]</scope>
    <source>
        <strain evidence="22">DSM 16467</strain>
    </source>
</reference>
<dbReference type="GO" id="GO:0008955">
    <property type="term" value="F:peptidoglycan glycosyltransferase activity"/>
    <property type="evidence" value="ECO:0007669"/>
    <property type="project" value="UniProtKB-EC"/>
</dbReference>
<dbReference type="NCBIfam" id="TIGR02074">
    <property type="entry name" value="PBP_1a_fam"/>
    <property type="match status" value="1"/>
</dbReference>
<name>A0A0M0LH33_9BACI</name>
<evidence type="ECO:0000256" key="4">
    <source>
        <dbReference type="ARBA" id="ARBA00022645"/>
    </source>
</evidence>
<evidence type="ECO:0000256" key="15">
    <source>
        <dbReference type="ARBA" id="ARBA00023316"/>
    </source>
</evidence>